<dbReference type="EMBL" id="PNCK01000009">
    <property type="protein sequence ID" value="TMP46300.1"/>
    <property type="molecule type" value="Genomic_DNA"/>
</dbReference>
<reference evidence="3 4" key="2">
    <citation type="submission" date="2019-06" db="EMBL/GenBank/DDBJ databases">
        <title>Co-occurence of chitin degradation, pigmentation and bioactivity in marine Pseudoalteromonas.</title>
        <authorList>
            <person name="Sonnenschein E.C."/>
            <person name="Bech P.K."/>
        </authorList>
    </citation>
    <scope>NUCLEOTIDE SEQUENCE [LARGE SCALE GENOMIC DNA]</scope>
    <source>
        <strain evidence="4">S2231</strain>
        <strain evidence="3">S2233</strain>
    </source>
</reference>
<evidence type="ECO:0000313" key="1">
    <source>
        <dbReference type="EMBL" id="TMP46300.1"/>
    </source>
</evidence>
<evidence type="ECO:0000313" key="2">
    <source>
        <dbReference type="EMBL" id="TMP63076.1"/>
    </source>
</evidence>
<sequence>MASESQDYTGVLAVAYETLPALKSGPARFSSSDSSLMLAAKLHYAYWFATSDSELDVLAQSLRGAKRKQELMGLLHQWANAVSKVFDQVVDWENISGFDKEFSNFPTKSQATDDNPMPVLSEVLVSISSTQQLPSVLIDMSADIARFLFPDSDAFLANAFPARLEPKLVDNDEQHILDAIDGKYEVISTIDIPMQEVVTEADSLKKSVEKTKKLRKIARVENGHGAMIRIVRHMLILDPRASKDLISAVLNLLDIKYSAAALPAKISDARKMLQYMGDLGLVDEVLLGSYTSMESIAQFDENLSIIDAQEIDKLIASLDFAQVQRRT</sequence>
<organism evidence="2 4">
    <name type="scientific">Pseudoalteromonas citrea</name>
    <dbReference type="NCBI Taxonomy" id="43655"/>
    <lineage>
        <taxon>Bacteria</taxon>
        <taxon>Pseudomonadati</taxon>
        <taxon>Pseudomonadota</taxon>
        <taxon>Gammaproteobacteria</taxon>
        <taxon>Alteromonadales</taxon>
        <taxon>Pseudoalteromonadaceae</taxon>
        <taxon>Pseudoalteromonas</taxon>
    </lineage>
</organism>
<dbReference type="Proteomes" id="UP000305730">
    <property type="component" value="Unassembled WGS sequence"/>
</dbReference>
<evidence type="ECO:0000313" key="3">
    <source>
        <dbReference type="Proteomes" id="UP000305730"/>
    </source>
</evidence>
<keyword evidence="3" id="KW-1185">Reference proteome</keyword>
<name>A0A5S3XW58_9GAMM</name>
<dbReference type="RefSeq" id="WP_138594684.1">
    <property type="nucleotide sequence ID" value="NZ_PNCK01000009.1"/>
</dbReference>
<evidence type="ECO:0000313" key="4">
    <source>
        <dbReference type="Proteomes" id="UP000307706"/>
    </source>
</evidence>
<gene>
    <name evidence="2" type="ORF">CWB96_00265</name>
    <name evidence="1" type="ORF">CWB97_02260</name>
</gene>
<reference evidence="3 4" key="1">
    <citation type="submission" date="2017-12" db="EMBL/GenBank/DDBJ databases">
        <authorList>
            <person name="Paulsen S."/>
            <person name="Gram L.K."/>
        </authorList>
    </citation>
    <scope>NUCLEOTIDE SEQUENCE [LARGE SCALE GENOMIC DNA]</scope>
    <source>
        <strain evidence="2 4">S2231</strain>
        <strain evidence="1 3">S2233</strain>
    </source>
</reference>
<comment type="caution">
    <text evidence="2">The sequence shown here is derived from an EMBL/GenBank/DDBJ whole genome shotgun (WGS) entry which is preliminary data.</text>
</comment>
<accession>A0A5S3XW58</accession>
<protein>
    <submittedName>
        <fullName evidence="2">Uncharacterized protein</fullName>
    </submittedName>
</protein>
<dbReference type="EMBL" id="PNCL01000001">
    <property type="protein sequence ID" value="TMP63076.1"/>
    <property type="molecule type" value="Genomic_DNA"/>
</dbReference>
<dbReference type="Proteomes" id="UP000307706">
    <property type="component" value="Unassembled WGS sequence"/>
</dbReference>
<dbReference type="AlphaFoldDB" id="A0A5S3XW58"/>
<proteinExistence type="predicted"/>
<reference evidence="2" key="3">
    <citation type="submission" date="2019-09" db="EMBL/GenBank/DDBJ databases">
        <title>Co-occurence of chitin degradation, pigmentation and bioactivity in marine Pseudoalteromonas.</title>
        <authorList>
            <person name="Sonnenschein E.C."/>
            <person name="Bech P.K."/>
        </authorList>
    </citation>
    <scope>NUCLEOTIDE SEQUENCE</scope>
    <source>
        <strain evidence="2">S2231</strain>
        <strain evidence="1">S2233</strain>
    </source>
</reference>
<dbReference type="OrthoDB" id="9985678at2"/>